<sequence>MTGCENASNDIILKVDLKNAFNSIERDGMLSKIQEHIPTLYPFLSQCYSLPSQLFYDSESISSQVGAQQGDPLGPLIFSLAINDVVKSLASPLNVWYLDDGTIGGNIDTVEKDMKAIIDMFKEMGLELNSSKCELFCCSPNIPNLSTITNLVPGIKLLDKSNFTVLGAPIFPEGVPPLLDRKREGINKTVSGLKQLPAHVALTIFRCCLSMPKLTYALRTSPVWLFPANIANIDNCIKNVLEQVLNIKLEGDQWRQAALPIRHGGLGIRRVKETGLSAFLSSAHGVVDLVTRILSINGDGFRLPFVTEALEGWEAQCPGKKLPDHLDVQKAWDDVLCKSVLDKIMESSLGVDLARVRASSKPESGSWLHALPSPQMGTLLDDDSLRIAVALRLGCDICEQHHCICGALVDSRGHHGLSCPKCAGRFPRHHALNDLIKRAMVMANIPCVLEPPGLSRTDGKRPDGLTLVPWERGRSLLWDATCVSTFAASHLAGTGFYKAGVVVNLENGPEVESFDRYIEEAGKMKLDSLILPSSHNEGQRSSIQKRDAHHYDNMIKSISSSARSARVYVMAQLEESVRCNEQYEVFENNVVFDRDGRMVSVFRKPVNLINSCNTTLPEVAEFSTDFGVSFQHVVEEDILRSSLVGGKNYIGAGRWEDELPFLTSTQLLSSWASSAGVNLLFNSGLYSSSEVKVVSLDDGSSLYVAELLKEPKTGSPPRSLLYPAPSKISKHEDLSQYSMRPLNVEAAVTGYRDSVCDEGFCCEFYVKISEPSQAVSNYSLAVFSGARHGARHSLGVQTCALLACSSRSCVVEPNTSASSVIFEEIRVSGNFSKQNTIQLPTSLASTILPLPQDSYTFESKTVDNTNTVTMNLEKPSQIVTFGIFGRDFSNDISIVSSTQYSDNGSDGIFNEELIDYVWIRLRVLIFIVSIYILEML</sequence>
<keyword evidence="4" id="KW-1185">Reference proteome</keyword>
<dbReference type="InterPro" id="IPR000477">
    <property type="entry name" value="RT_dom"/>
</dbReference>
<dbReference type="InterPro" id="IPR040154">
    <property type="entry name" value="Biotinidase/VNN"/>
</dbReference>
<name>A0A8S4G4U7_PLUXY</name>
<evidence type="ECO:0000256" key="1">
    <source>
        <dbReference type="ARBA" id="ARBA00022801"/>
    </source>
</evidence>
<accession>A0A8S4G4U7</accession>
<evidence type="ECO:0000313" key="3">
    <source>
        <dbReference type="EMBL" id="CAG9136153.1"/>
    </source>
</evidence>
<keyword evidence="1" id="KW-0378">Hydrolase</keyword>
<dbReference type="PROSITE" id="PS50878">
    <property type="entry name" value="RT_POL"/>
    <property type="match status" value="1"/>
</dbReference>
<dbReference type="EMBL" id="CAJHNJ030000126">
    <property type="protein sequence ID" value="CAG9136153.1"/>
    <property type="molecule type" value="Genomic_DNA"/>
</dbReference>
<dbReference type="InterPro" id="IPR036526">
    <property type="entry name" value="C-N_Hydrolase_sf"/>
</dbReference>
<dbReference type="InterPro" id="IPR043502">
    <property type="entry name" value="DNA/RNA_pol_sf"/>
</dbReference>
<feature type="domain" description="Reverse transcriptase" evidence="2">
    <location>
        <begin position="1"/>
        <end position="170"/>
    </location>
</feature>
<proteinExistence type="predicted"/>
<reference evidence="3" key="1">
    <citation type="submission" date="2020-11" db="EMBL/GenBank/DDBJ databases">
        <authorList>
            <person name="Whiteford S."/>
        </authorList>
    </citation>
    <scope>NUCLEOTIDE SEQUENCE</scope>
</reference>
<dbReference type="InterPro" id="IPR043957">
    <property type="entry name" value="Vanin_C"/>
</dbReference>
<dbReference type="SUPFAM" id="SSF56672">
    <property type="entry name" value="DNA/RNA polymerases"/>
    <property type="match status" value="1"/>
</dbReference>
<comment type="caution">
    <text evidence="3">The sequence shown here is derived from an EMBL/GenBank/DDBJ whole genome shotgun (WGS) entry which is preliminary data.</text>
</comment>
<dbReference type="GO" id="GO:0016787">
    <property type="term" value="F:hydrolase activity"/>
    <property type="evidence" value="ECO:0007669"/>
    <property type="project" value="UniProtKB-KW"/>
</dbReference>
<dbReference type="GO" id="GO:0071897">
    <property type="term" value="P:DNA biosynthetic process"/>
    <property type="evidence" value="ECO:0007669"/>
    <property type="project" value="UniProtKB-ARBA"/>
</dbReference>
<gene>
    <name evidence="3" type="ORF">PLXY2_LOCUS14407</name>
</gene>
<evidence type="ECO:0000313" key="4">
    <source>
        <dbReference type="Proteomes" id="UP000653454"/>
    </source>
</evidence>
<dbReference type="AlphaFoldDB" id="A0A8S4G4U7"/>
<dbReference type="Pfam" id="PF19018">
    <property type="entry name" value="Vanin_C"/>
    <property type="match status" value="1"/>
</dbReference>
<dbReference type="PANTHER" id="PTHR10609:SF14">
    <property type="entry name" value="BIOTINIDASE"/>
    <property type="match status" value="1"/>
</dbReference>
<dbReference type="Gene3D" id="3.60.110.10">
    <property type="entry name" value="Carbon-nitrogen hydrolase"/>
    <property type="match status" value="1"/>
</dbReference>
<protein>
    <submittedName>
        <fullName evidence="3">(diamondback moth) hypothetical protein</fullName>
    </submittedName>
</protein>
<dbReference type="Pfam" id="PF00078">
    <property type="entry name" value="RVT_1"/>
    <property type="match status" value="1"/>
</dbReference>
<evidence type="ECO:0000259" key="2">
    <source>
        <dbReference type="PROSITE" id="PS50878"/>
    </source>
</evidence>
<organism evidence="3 4">
    <name type="scientific">Plutella xylostella</name>
    <name type="common">Diamondback moth</name>
    <name type="synonym">Plutella maculipennis</name>
    <dbReference type="NCBI Taxonomy" id="51655"/>
    <lineage>
        <taxon>Eukaryota</taxon>
        <taxon>Metazoa</taxon>
        <taxon>Ecdysozoa</taxon>
        <taxon>Arthropoda</taxon>
        <taxon>Hexapoda</taxon>
        <taxon>Insecta</taxon>
        <taxon>Pterygota</taxon>
        <taxon>Neoptera</taxon>
        <taxon>Endopterygota</taxon>
        <taxon>Lepidoptera</taxon>
        <taxon>Glossata</taxon>
        <taxon>Ditrysia</taxon>
        <taxon>Yponomeutoidea</taxon>
        <taxon>Plutellidae</taxon>
        <taxon>Plutella</taxon>
    </lineage>
</organism>
<dbReference type="Proteomes" id="UP000653454">
    <property type="component" value="Unassembled WGS sequence"/>
</dbReference>
<dbReference type="PANTHER" id="PTHR10609">
    <property type="entry name" value="BIOTINIDASE-RELATED"/>
    <property type="match status" value="1"/>
</dbReference>